<feature type="domain" description="Fatty acid hydroxylase" evidence="5">
    <location>
        <begin position="97"/>
        <end position="229"/>
    </location>
</feature>
<dbReference type="GO" id="GO:0005506">
    <property type="term" value="F:iron ion binding"/>
    <property type="evidence" value="ECO:0007669"/>
    <property type="project" value="InterPro"/>
</dbReference>
<dbReference type="PROSITE" id="PS50294">
    <property type="entry name" value="WD_REPEATS_REGION"/>
    <property type="match status" value="5"/>
</dbReference>
<dbReference type="InterPro" id="IPR006694">
    <property type="entry name" value="Fatty_acid_hydroxylase"/>
</dbReference>
<keyword evidence="4" id="KW-0472">Membrane</keyword>
<feature type="transmembrane region" description="Helical" evidence="4">
    <location>
        <begin position="88"/>
        <end position="110"/>
    </location>
</feature>
<dbReference type="InterPro" id="IPR015943">
    <property type="entry name" value="WD40/YVTN_repeat-like_dom_sf"/>
</dbReference>
<dbReference type="Pfam" id="PF04116">
    <property type="entry name" value="FA_hydroxylase"/>
    <property type="match status" value="1"/>
</dbReference>
<name>A0A225DTK2_9BACT</name>
<evidence type="ECO:0000256" key="2">
    <source>
        <dbReference type="ARBA" id="ARBA00022737"/>
    </source>
</evidence>
<dbReference type="OrthoDB" id="9770329at2"/>
<dbReference type="Gene3D" id="2.130.10.10">
    <property type="entry name" value="YVTN repeat-like/Quinoprotein amine dehydrogenase"/>
    <property type="match status" value="2"/>
</dbReference>
<feature type="repeat" description="WD" evidence="3">
    <location>
        <begin position="351"/>
        <end position="376"/>
    </location>
</feature>
<evidence type="ECO:0000313" key="6">
    <source>
        <dbReference type="EMBL" id="OWK39447.1"/>
    </source>
</evidence>
<dbReference type="InterPro" id="IPR020472">
    <property type="entry name" value="WD40_PAC1"/>
</dbReference>
<dbReference type="Pfam" id="PF00400">
    <property type="entry name" value="WD40"/>
    <property type="match status" value="6"/>
</dbReference>
<feature type="repeat" description="WD" evidence="3">
    <location>
        <begin position="554"/>
        <end position="595"/>
    </location>
</feature>
<evidence type="ECO:0000313" key="7">
    <source>
        <dbReference type="Proteomes" id="UP000214646"/>
    </source>
</evidence>
<dbReference type="PROSITE" id="PS50082">
    <property type="entry name" value="WD_REPEATS_2"/>
    <property type="match status" value="6"/>
</dbReference>
<feature type="repeat" description="WD" evidence="3">
    <location>
        <begin position="385"/>
        <end position="417"/>
    </location>
</feature>
<dbReference type="PROSITE" id="PS00678">
    <property type="entry name" value="WD_REPEATS_1"/>
    <property type="match status" value="2"/>
</dbReference>
<evidence type="ECO:0000259" key="5">
    <source>
        <dbReference type="Pfam" id="PF04116"/>
    </source>
</evidence>
<dbReference type="GO" id="GO:0016491">
    <property type="term" value="F:oxidoreductase activity"/>
    <property type="evidence" value="ECO:0007669"/>
    <property type="project" value="InterPro"/>
</dbReference>
<dbReference type="GO" id="GO:0008610">
    <property type="term" value="P:lipid biosynthetic process"/>
    <property type="evidence" value="ECO:0007669"/>
    <property type="project" value="InterPro"/>
</dbReference>
<keyword evidence="7" id="KW-1185">Reference proteome</keyword>
<dbReference type="PANTHER" id="PTHR19848:SF8">
    <property type="entry name" value="F-BOX AND WD REPEAT DOMAIN CONTAINING 7"/>
    <property type="match status" value="1"/>
</dbReference>
<feature type="transmembrane region" description="Helical" evidence="4">
    <location>
        <begin position="52"/>
        <end position="76"/>
    </location>
</feature>
<evidence type="ECO:0000256" key="4">
    <source>
        <dbReference type="SAM" id="Phobius"/>
    </source>
</evidence>
<dbReference type="InterPro" id="IPR019775">
    <property type="entry name" value="WD40_repeat_CS"/>
</dbReference>
<sequence>MHWISTLGDIWLATLVWLLGLGTVFAVLTRVFPCNPGMFWWKDRRAVRADVVYWFGMPLFFLVSRMLMLMGGVLLLFGGEDPPPAPVIGWPLALQAVAILLIQDVMLYWIHRLFHSRTGWKFHAIHHSPETLDWTASARFHPLNHILEFALVDVAVMLLGFPPAALFALAPLNTIYSAMVHANLNWTFGPLRYVFASPVFHRWHHTTEMEGRDKNFASTFPFLDLIFGTFYMPAGKRPEVYGTSESDVPGSFVGQFVYPVRNTRLAGWVGRRPVVGYAAGILGIGVLLSGLAYCDALTVAWNEQQAQLAMADAQPDPNEWPVAIANEDLRKAGGPIPIPEIPLLAPPAIAVTSVAVSADGRSILSGHEDGSIKLWDGDGREKRSFPAHRLRVTGVAMTKDGSQLISAGADGIVKVWDADGHEKRTLWGHNGAVLSVAVTSDGRKIVSGGVDGSIKVWVAEGNDEQTEMKQAGAVTSIAIDDAGNGMIATGDVTQADAKGASRWDLRSQKAAYFQGHRDLVYATAVCPDGHLAATGGFDGQVKLWDTQTQKEVRSLAHAGRVYCVAFSGDGRLLASGGNDRTVRVWDVATGQEVASLTSHTDAITGVAVTADGSRVVSCSRDGTIRTHTLSVPTSSSLPAKRLVAVPAQR</sequence>
<keyword evidence="4" id="KW-0812">Transmembrane</keyword>
<feature type="repeat" description="WD" evidence="3">
    <location>
        <begin position="513"/>
        <end position="554"/>
    </location>
</feature>
<dbReference type="RefSeq" id="WP_088256914.1">
    <property type="nucleotide sequence ID" value="NZ_NIDE01000010.1"/>
</dbReference>
<dbReference type="CDD" id="cd00200">
    <property type="entry name" value="WD40"/>
    <property type="match status" value="1"/>
</dbReference>
<feature type="repeat" description="WD" evidence="3">
    <location>
        <begin position="426"/>
        <end position="457"/>
    </location>
</feature>
<dbReference type="PRINTS" id="PR00320">
    <property type="entry name" value="GPROTEINBRPT"/>
</dbReference>
<dbReference type="SUPFAM" id="SSF50998">
    <property type="entry name" value="Quinoprotein alcohol dehydrogenase-like"/>
    <property type="match status" value="1"/>
</dbReference>
<dbReference type="EMBL" id="NIDE01000010">
    <property type="protein sequence ID" value="OWK39447.1"/>
    <property type="molecule type" value="Genomic_DNA"/>
</dbReference>
<keyword evidence="2" id="KW-0677">Repeat</keyword>
<dbReference type="PANTHER" id="PTHR19848">
    <property type="entry name" value="WD40 REPEAT PROTEIN"/>
    <property type="match status" value="1"/>
</dbReference>
<gene>
    <name evidence="6" type="ORF">FRUB_06010</name>
</gene>
<protein>
    <submittedName>
        <fullName evidence="6">High-affnity carbon uptake protein Hat/HatR</fullName>
    </submittedName>
</protein>
<evidence type="ECO:0000256" key="3">
    <source>
        <dbReference type="PROSITE-ProRule" id="PRU00221"/>
    </source>
</evidence>
<dbReference type="Proteomes" id="UP000214646">
    <property type="component" value="Unassembled WGS sequence"/>
</dbReference>
<dbReference type="AlphaFoldDB" id="A0A225DTK2"/>
<reference evidence="7" key="1">
    <citation type="submission" date="2017-06" db="EMBL/GenBank/DDBJ databases">
        <title>Genome analysis of Fimbriiglobus ruber SP5, the first member of the order Planctomycetales with confirmed chitinolytic capability.</title>
        <authorList>
            <person name="Ravin N.V."/>
            <person name="Rakitin A.L."/>
            <person name="Ivanova A.A."/>
            <person name="Beletsky A.V."/>
            <person name="Kulichevskaya I.S."/>
            <person name="Mardanov A.V."/>
            <person name="Dedysh S.N."/>
        </authorList>
    </citation>
    <scope>NUCLEOTIDE SEQUENCE [LARGE SCALE GENOMIC DNA]</scope>
    <source>
        <strain evidence="7">SP5</strain>
    </source>
</reference>
<organism evidence="6 7">
    <name type="scientific">Fimbriiglobus ruber</name>
    <dbReference type="NCBI Taxonomy" id="1908690"/>
    <lineage>
        <taxon>Bacteria</taxon>
        <taxon>Pseudomonadati</taxon>
        <taxon>Planctomycetota</taxon>
        <taxon>Planctomycetia</taxon>
        <taxon>Gemmatales</taxon>
        <taxon>Gemmataceae</taxon>
        <taxon>Fimbriiglobus</taxon>
    </lineage>
</organism>
<proteinExistence type="predicted"/>
<comment type="caution">
    <text evidence="6">The sequence shown here is derived from an EMBL/GenBank/DDBJ whole genome shotgun (WGS) entry which is preliminary data.</text>
</comment>
<dbReference type="InterPro" id="IPR011047">
    <property type="entry name" value="Quinoprotein_ADH-like_sf"/>
</dbReference>
<accession>A0A225DTK2</accession>
<dbReference type="SMART" id="SM00320">
    <property type="entry name" value="WD40"/>
    <property type="match status" value="6"/>
</dbReference>
<feature type="repeat" description="WD" evidence="3">
    <location>
        <begin position="596"/>
        <end position="625"/>
    </location>
</feature>
<keyword evidence="4" id="KW-1133">Transmembrane helix</keyword>
<evidence type="ECO:0000256" key="1">
    <source>
        <dbReference type="ARBA" id="ARBA00022574"/>
    </source>
</evidence>
<feature type="transmembrane region" description="Helical" evidence="4">
    <location>
        <begin position="12"/>
        <end position="32"/>
    </location>
</feature>
<keyword evidence="1 3" id="KW-0853">WD repeat</keyword>
<dbReference type="InterPro" id="IPR001680">
    <property type="entry name" value="WD40_rpt"/>
</dbReference>
<feature type="transmembrane region" description="Helical" evidence="4">
    <location>
        <begin position="149"/>
        <end position="169"/>
    </location>
</feature>